<organism evidence="3 4">
    <name type="scientific">Oculimacula yallundae</name>
    <dbReference type="NCBI Taxonomy" id="86028"/>
    <lineage>
        <taxon>Eukaryota</taxon>
        <taxon>Fungi</taxon>
        <taxon>Dikarya</taxon>
        <taxon>Ascomycota</taxon>
        <taxon>Pezizomycotina</taxon>
        <taxon>Leotiomycetes</taxon>
        <taxon>Helotiales</taxon>
        <taxon>Ploettnerulaceae</taxon>
        <taxon>Oculimacula</taxon>
    </lineage>
</organism>
<evidence type="ECO:0000256" key="1">
    <source>
        <dbReference type="ARBA" id="ARBA00023002"/>
    </source>
</evidence>
<sequence length="329" mass="36123">MPPSLIFGAGGIGKGVISHSWIDASQTSSLLTTLESLDMLELDSAAAYPPGAPWVTEGLLGETKAAERGFIIDTKILAKGENGRDGTLSEKGIDESLTKSLRLLGVKQVNILYTHAPDTSTPAEETTRAFDKHFRAGSFKKLGMSNYSAVQMADYLKVCEEKGYVKPSYYQGHYNAITRQGEDELYPLLRENGIKIVAYGPLAGGFLTGKVSLPSSDKDERLKGGRFAAGNFPLYEQTFDKDELHVAMRAFAKKCEEKELTPTEVSLRWIMWHSVLGDGDSVILGATREEQLKKSMEFCKKGRLDDELVEACEELWSSVKGPIGRGWAI</sequence>
<dbReference type="Pfam" id="PF00248">
    <property type="entry name" value="Aldo_ket_red"/>
    <property type="match status" value="1"/>
</dbReference>
<evidence type="ECO:0000259" key="2">
    <source>
        <dbReference type="Pfam" id="PF00248"/>
    </source>
</evidence>
<dbReference type="PANTHER" id="PTHR43364:SF4">
    <property type="entry name" value="NAD(P)-LINKED OXIDOREDUCTASE SUPERFAMILY PROTEIN"/>
    <property type="match status" value="1"/>
</dbReference>
<dbReference type="Proteomes" id="UP001595075">
    <property type="component" value="Unassembled WGS sequence"/>
</dbReference>
<accession>A0ABR4BY07</accession>
<keyword evidence="1" id="KW-0560">Oxidoreductase</keyword>
<dbReference type="InterPro" id="IPR036812">
    <property type="entry name" value="NAD(P)_OxRdtase_dom_sf"/>
</dbReference>
<comment type="caution">
    <text evidence="3">The sequence shown here is derived from an EMBL/GenBank/DDBJ whole genome shotgun (WGS) entry which is preliminary data.</text>
</comment>
<dbReference type="EMBL" id="JAZHXI010000017">
    <property type="protein sequence ID" value="KAL2062011.1"/>
    <property type="molecule type" value="Genomic_DNA"/>
</dbReference>
<reference evidence="3 4" key="1">
    <citation type="journal article" date="2024" name="Commun. Biol.">
        <title>Comparative genomic analysis of thermophilic fungi reveals convergent evolutionary adaptations and gene losses.</title>
        <authorList>
            <person name="Steindorff A.S."/>
            <person name="Aguilar-Pontes M.V."/>
            <person name="Robinson A.J."/>
            <person name="Andreopoulos B."/>
            <person name="LaButti K."/>
            <person name="Kuo A."/>
            <person name="Mondo S."/>
            <person name="Riley R."/>
            <person name="Otillar R."/>
            <person name="Haridas S."/>
            <person name="Lipzen A."/>
            <person name="Grimwood J."/>
            <person name="Schmutz J."/>
            <person name="Clum A."/>
            <person name="Reid I.D."/>
            <person name="Moisan M.C."/>
            <person name="Butler G."/>
            <person name="Nguyen T.T.M."/>
            <person name="Dewar K."/>
            <person name="Conant G."/>
            <person name="Drula E."/>
            <person name="Henrissat B."/>
            <person name="Hansel C."/>
            <person name="Singer S."/>
            <person name="Hutchinson M.I."/>
            <person name="de Vries R.P."/>
            <person name="Natvig D.O."/>
            <person name="Powell A.J."/>
            <person name="Tsang A."/>
            <person name="Grigoriev I.V."/>
        </authorList>
    </citation>
    <scope>NUCLEOTIDE SEQUENCE [LARGE SCALE GENOMIC DNA]</scope>
    <source>
        <strain evidence="3 4">CBS 494.80</strain>
    </source>
</reference>
<dbReference type="PANTHER" id="PTHR43364">
    <property type="entry name" value="NADH-SPECIFIC METHYLGLYOXAL REDUCTASE-RELATED"/>
    <property type="match status" value="1"/>
</dbReference>
<dbReference type="CDD" id="cd19075">
    <property type="entry name" value="AKR_AKR7A1-5"/>
    <property type="match status" value="1"/>
</dbReference>
<proteinExistence type="predicted"/>
<dbReference type="InterPro" id="IPR023210">
    <property type="entry name" value="NADP_OxRdtase_dom"/>
</dbReference>
<evidence type="ECO:0000313" key="4">
    <source>
        <dbReference type="Proteomes" id="UP001595075"/>
    </source>
</evidence>
<name>A0ABR4BY07_9HELO</name>
<dbReference type="SUPFAM" id="SSF51430">
    <property type="entry name" value="NAD(P)-linked oxidoreductase"/>
    <property type="match status" value="1"/>
</dbReference>
<dbReference type="InterPro" id="IPR050523">
    <property type="entry name" value="AKR_Detox_Biosynth"/>
</dbReference>
<gene>
    <name evidence="3" type="ORF">VTL71DRAFT_6277</name>
</gene>
<dbReference type="Gene3D" id="3.20.20.100">
    <property type="entry name" value="NADP-dependent oxidoreductase domain"/>
    <property type="match status" value="1"/>
</dbReference>
<protein>
    <recommendedName>
        <fullName evidence="2">NADP-dependent oxidoreductase domain-containing protein</fullName>
    </recommendedName>
</protein>
<feature type="domain" description="NADP-dependent oxidoreductase" evidence="2">
    <location>
        <begin position="7"/>
        <end position="316"/>
    </location>
</feature>
<evidence type="ECO:0000313" key="3">
    <source>
        <dbReference type="EMBL" id="KAL2062011.1"/>
    </source>
</evidence>
<keyword evidence="4" id="KW-1185">Reference proteome</keyword>